<sequence>SYQKSGTSEKTHTAKAQSKYMNKSPRRNKHGHEHEHEHRHEHRHEHGHAHDRKHEHANARERGSQEKQTAWEKKERGAYPVVKFDKTTRSKHIQKTVDTADTEKEALLADPTSNSIVMSQNSVTNRQANTDILSPTSAQRSNKRRYRNDNDTEDILEKDPGVVCMDILDLVRNGFTSTTMRETKIRLAGGAHTNVHDNETEKEIGYQFEIVKFKNEKFEKEIRNTISEIEKRQIESAQGWYHMWEKGSFLFTSIRTLAQPIIDNLISDDQRYVRVFEELSEREQMYLTQLKDHCDRIMRGKNQRTVLKQNETDIYLLLKCAYSAHQRLHKNVRFIAKNYRVRGQYEGDPGVKHVQRIVEKGLLEYIGEYDKKRYSDPTHKVDNLFSPSNVKIDYASVKDYARAGITCQGIQQIIEALRLVEKNSGIEIIRIKNRFDSPNKGGYKDILINIRFLDRRKKDKSSHRYGGHVCELQLHHEKYQIIRSEMNGHDNYSASRFMIDFVRQKALYSTNESDERKMQLIKLIQKLQ</sequence>
<evidence type="ECO:0000313" key="3">
    <source>
        <dbReference type="Proteomes" id="UP000023152"/>
    </source>
</evidence>
<proteinExistence type="predicted"/>
<reference evidence="2 3" key="1">
    <citation type="journal article" date="2013" name="Curr. Biol.">
        <title>The Genome of the Foraminiferan Reticulomyxa filosa.</title>
        <authorList>
            <person name="Glockner G."/>
            <person name="Hulsmann N."/>
            <person name="Schleicher M."/>
            <person name="Noegel A.A."/>
            <person name="Eichinger L."/>
            <person name="Gallinger C."/>
            <person name="Pawlowski J."/>
            <person name="Sierra R."/>
            <person name="Euteneuer U."/>
            <person name="Pillet L."/>
            <person name="Moustafa A."/>
            <person name="Platzer M."/>
            <person name="Groth M."/>
            <person name="Szafranski K."/>
            <person name="Schliwa M."/>
        </authorList>
    </citation>
    <scope>NUCLEOTIDE SEQUENCE [LARGE SCALE GENOMIC DNA]</scope>
</reference>
<dbReference type="Proteomes" id="UP000023152">
    <property type="component" value="Unassembled WGS sequence"/>
</dbReference>
<organism evidence="2 3">
    <name type="scientific">Reticulomyxa filosa</name>
    <dbReference type="NCBI Taxonomy" id="46433"/>
    <lineage>
        <taxon>Eukaryota</taxon>
        <taxon>Sar</taxon>
        <taxon>Rhizaria</taxon>
        <taxon>Retaria</taxon>
        <taxon>Foraminifera</taxon>
        <taxon>Monothalamids</taxon>
        <taxon>Reticulomyxidae</taxon>
        <taxon>Reticulomyxa</taxon>
    </lineage>
</organism>
<evidence type="ECO:0008006" key="4">
    <source>
        <dbReference type="Google" id="ProtNLM"/>
    </source>
</evidence>
<feature type="compositionally biased region" description="Polar residues" evidence="1">
    <location>
        <begin position="122"/>
        <end position="140"/>
    </location>
</feature>
<feature type="region of interest" description="Disordered" evidence="1">
    <location>
        <begin position="122"/>
        <end position="148"/>
    </location>
</feature>
<dbReference type="EMBL" id="ASPP01000350">
    <property type="protein sequence ID" value="ETO36721.1"/>
    <property type="molecule type" value="Genomic_DNA"/>
</dbReference>
<dbReference type="AlphaFoldDB" id="X6PET2"/>
<keyword evidence="3" id="KW-1185">Reference proteome</keyword>
<protein>
    <recommendedName>
        <fullName evidence="4">RelA/SpoT domain-containing protein</fullName>
    </recommendedName>
</protein>
<comment type="caution">
    <text evidence="2">The sequence shown here is derived from an EMBL/GenBank/DDBJ whole genome shotgun (WGS) entry which is preliminary data.</text>
</comment>
<evidence type="ECO:0000256" key="1">
    <source>
        <dbReference type="SAM" id="MobiDB-lite"/>
    </source>
</evidence>
<gene>
    <name evidence="2" type="ORF">RFI_00339</name>
</gene>
<feature type="compositionally biased region" description="Basic and acidic residues" evidence="1">
    <location>
        <begin position="52"/>
        <end position="77"/>
    </location>
</feature>
<feature type="region of interest" description="Disordered" evidence="1">
    <location>
        <begin position="1"/>
        <end position="77"/>
    </location>
</feature>
<feature type="non-terminal residue" evidence="2">
    <location>
        <position position="1"/>
    </location>
</feature>
<accession>X6PET2</accession>
<evidence type="ECO:0000313" key="2">
    <source>
        <dbReference type="EMBL" id="ETO36721.1"/>
    </source>
</evidence>
<feature type="compositionally biased region" description="Basic residues" evidence="1">
    <location>
        <begin position="39"/>
        <end position="51"/>
    </location>
</feature>
<name>X6PET2_RETFI</name>